<comment type="function">
    <text evidence="2">Catalyzes the ATP-dependent phosphorylation of thiamine-monophosphate (TMP) to form thiamine-pyrophosphate (TPP), the active form of vitamin B1.</text>
</comment>
<keyword evidence="2 5" id="KW-0808">Transferase</keyword>
<feature type="binding site" evidence="2">
    <location>
        <position position="143"/>
    </location>
    <ligand>
        <name>ATP</name>
        <dbReference type="ChEBI" id="CHEBI:30616"/>
    </ligand>
</feature>
<comment type="similarity">
    <text evidence="2">Belongs to the thiamine-monophosphate kinase family.</text>
</comment>
<evidence type="ECO:0000313" key="5">
    <source>
        <dbReference type="EMBL" id="QDT17392.1"/>
    </source>
</evidence>
<dbReference type="SUPFAM" id="SSF56042">
    <property type="entry name" value="PurM C-terminal domain-like"/>
    <property type="match status" value="1"/>
</dbReference>
<feature type="binding site" evidence="2">
    <location>
        <begin position="118"/>
        <end position="119"/>
    </location>
    <ligand>
        <name>ATP</name>
        <dbReference type="ChEBI" id="CHEBI:30616"/>
    </ligand>
</feature>
<organism evidence="5 6">
    <name type="scientific">Alienimonas californiensis</name>
    <dbReference type="NCBI Taxonomy" id="2527989"/>
    <lineage>
        <taxon>Bacteria</taxon>
        <taxon>Pseudomonadati</taxon>
        <taxon>Planctomycetota</taxon>
        <taxon>Planctomycetia</taxon>
        <taxon>Planctomycetales</taxon>
        <taxon>Planctomycetaceae</taxon>
        <taxon>Alienimonas</taxon>
    </lineage>
</organism>
<feature type="binding site" evidence="2">
    <location>
        <position position="71"/>
    </location>
    <ligand>
        <name>Mg(2+)</name>
        <dbReference type="ChEBI" id="CHEBI:18420"/>
        <label>3</label>
    </ligand>
</feature>
<dbReference type="Proteomes" id="UP000318741">
    <property type="component" value="Chromosome"/>
</dbReference>
<keyword evidence="2" id="KW-0547">Nucleotide-binding</keyword>
<dbReference type="Gene3D" id="3.30.1330.10">
    <property type="entry name" value="PurM-like, N-terminal domain"/>
    <property type="match status" value="1"/>
</dbReference>
<name>A0A517PDD7_9PLAN</name>
<feature type="binding site" evidence="2">
    <location>
        <position position="290"/>
    </location>
    <ligand>
        <name>substrate</name>
    </ligand>
</feature>
<feature type="domain" description="PurM-like N-terminal" evidence="3">
    <location>
        <begin position="26"/>
        <end position="136"/>
    </location>
</feature>
<dbReference type="UniPathway" id="UPA00060">
    <property type="reaction ID" value="UER00142"/>
</dbReference>
<dbReference type="InterPro" id="IPR010918">
    <property type="entry name" value="PurM-like_C_dom"/>
</dbReference>
<dbReference type="Pfam" id="PF02769">
    <property type="entry name" value="AIRS_C"/>
    <property type="match status" value="1"/>
</dbReference>
<evidence type="ECO:0000313" key="6">
    <source>
        <dbReference type="Proteomes" id="UP000318741"/>
    </source>
</evidence>
<feature type="binding site" evidence="2">
    <location>
        <position position="119"/>
    </location>
    <ligand>
        <name>Mg(2+)</name>
        <dbReference type="ChEBI" id="CHEBI:18420"/>
        <label>1</label>
    </ligand>
</feature>
<feature type="binding site" evidence="2">
    <location>
        <position position="71"/>
    </location>
    <ligand>
        <name>Mg(2+)</name>
        <dbReference type="ChEBI" id="CHEBI:18420"/>
        <label>4</label>
    </ligand>
</feature>
<dbReference type="Gene3D" id="3.90.650.10">
    <property type="entry name" value="PurM-like C-terminal domain"/>
    <property type="match status" value="1"/>
</dbReference>
<feature type="binding site" evidence="2">
    <location>
        <position position="193"/>
    </location>
    <ligand>
        <name>ATP</name>
        <dbReference type="ChEBI" id="CHEBI:30616"/>
    </ligand>
</feature>
<dbReference type="InterPro" id="IPR016188">
    <property type="entry name" value="PurM-like_N"/>
</dbReference>
<dbReference type="KEGG" id="acaf:CA12_35130"/>
<dbReference type="GO" id="GO:0000287">
    <property type="term" value="F:magnesium ion binding"/>
    <property type="evidence" value="ECO:0007669"/>
    <property type="project" value="UniProtKB-UniRule"/>
</dbReference>
<comment type="pathway">
    <text evidence="2">Cofactor biosynthesis; thiamine diphosphate biosynthesis; thiamine diphosphate from thiamine phosphate: step 1/1.</text>
</comment>
<feature type="domain" description="PurM-like C-terminal" evidence="4">
    <location>
        <begin position="165"/>
        <end position="276"/>
    </location>
</feature>
<dbReference type="InterPro" id="IPR036921">
    <property type="entry name" value="PurM-like_N_sf"/>
</dbReference>
<feature type="binding site" evidence="2">
    <location>
        <position position="28"/>
    </location>
    <ligand>
        <name>Mg(2+)</name>
        <dbReference type="ChEBI" id="CHEBI:18420"/>
        <label>3</label>
    </ligand>
</feature>
<keyword evidence="2" id="KW-0067">ATP-binding</keyword>
<dbReference type="RefSeq" id="WP_145360268.1">
    <property type="nucleotide sequence ID" value="NZ_CP036265.1"/>
</dbReference>
<comment type="caution">
    <text evidence="2">Lacks conserved residue(s) required for the propagation of feature annotation.</text>
</comment>
<dbReference type="HAMAP" id="MF_02128">
    <property type="entry name" value="TMP_kinase"/>
    <property type="match status" value="1"/>
</dbReference>
<feature type="binding site" evidence="2">
    <location>
        <position position="235"/>
    </location>
    <ligand>
        <name>substrate</name>
    </ligand>
</feature>
<accession>A0A517PDD7</accession>
<dbReference type="SUPFAM" id="SSF55326">
    <property type="entry name" value="PurM N-terminal domain-like"/>
    <property type="match status" value="1"/>
</dbReference>
<evidence type="ECO:0000256" key="2">
    <source>
        <dbReference type="HAMAP-Rule" id="MF_02128"/>
    </source>
</evidence>
<dbReference type="GO" id="GO:0009030">
    <property type="term" value="F:thiamine-phosphate kinase activity"/>
    <property type="evidence" value="ECO:0007669"/>
    <property type="project" value="UniProtKB-UniRule"/>
</dbReference>
<proteinExistence type="inferred from homology"/>
<dbReference type="EC" id="2.7.4.16" evidence="2"/>
<dbReference type="PIRSF" id="PIRSF005303">
    <property type="entry name" value="Thiam_monoph_kin"/>
    <property type="match status" value="1"/>
</dbReference>
<dbReference type="AlphaFoldDB" id="A0A517PDD7"/>
<dbReference type="GO" id="GO:0009228">
    <property type="term" value="P:thiamine biosynthetic process"/>
    <property type="evidence" value="ECO:0007669"/>
    <property type="project" value="UniProtKB-KW"/>
</dbReference>
<feature type="binding site" evidence="2">
    <location>
        <position position="50"/>
    </location>
    <ligand>
        <name>substrate</name>
    </ligand>
</feature>
<sequence length="301" mass="30776">MPAEFDLIRTLAAAARPDPRAPLGIGDDAAVLNLTGRPVVCCDLIAEGTHFPPDTPPKLVGRKALAVNLSDCAAMAATPVAAFVGLLVDRRRGYRYAEAVMRGLTELAEQFHVTLAGGDTATHDGPTSLCVTVVGTCDREVRRSGARPGDALLVTGRLGGSFPSGRHLTFTPRVAEAQALAAAAELHAMIDLSDGLLADCGRLCDASGLSAILDAAAAPLADGAENVKAALTDGEDFELLFAVSESDAARLLDAPPVACGLTRIGTVAAGAGVTVRGADGEPLRFPTAGYEHAFAADPATD</sequence>
<dbReference type="OrthoDB" id="9802811at2"/>
<keyword evidence="2 5" id="KW-0418">Kinase</keyword>
<dbReference type="PANTHER" id="PTHR30270">
    <property type="entry name" value="THIAMINE-MONOPHOSPHATE KINASE"/>
    <property type="match status" value="1"/>
</dbReference>
<feature type="binding site" evidence="2">
    <location>
        <position position="194"/>
    </location>
    <ligand>
        <name>Mg(2+)</name>
        <dbReference type="ChEBI" id="CHEBI:18420"/>
        <label>5</label>
    </ligand>
</feature>
<evidence type="ECO:0000259" key="4">
    <source>
        <dbReference type="Pfam" id="PF02769"/>
    </source>
</evidence>
<feature type="binding site" evidence="2">
    <location>
        <position position="43"/>
    </location>
    <ligand>
        <name>Mg(2+)</name>
        <dbReference type="ChEBI" id="CHEBI:18420"/>
        <label>1</label>
    </ligand>
</feature>
<dbReference type="InterPro" id="IPR036676">
    <property type="entry name" value="PurM-like_C_sf"/>
</dbReference>
<dbReference type="GO" id="GO:0009229">
    <property type="term" value="P:thiamine diphosphate biosynthetic process"/>
    <property type="evidence" value="ECO:0007669"/>
    <property type="project" value="UniProtKB-UniRule"/>
</dbReference>
<dbReference type="Pfam" id="PF00586">
    <property type="entry name" value="AIRS"/>
    <property type="match status" value="1"/>
</dbReference>
<comment type="catalytic activity">
    <reaction evidence="2">
        <text>thiamine phosphate + ATP = thiamine diphosphate + ADP</text>
        <dbReference type="Rhea" id="RHEA:15913"/>
        <dbReference type="ChEBI" id="CHEBI:30616"/>
        <dbReference type="ChEBI" id="CHEBI:37575"/>
        <dbReference type="ChEBI" id="CHEBI:58937"/>
        <dbReference type="ChEBI" id="CHEBI:456216"/>
        <dbReference type="EC" id="2.7.4.16"/>
    </reaction>
</comment>
<feature type="binding site" evidence="2">
    <location>
        <position position="43"/>
    </location>
    <ligand>
        <name>Mg(2+)</name>
        <dbReference type="ChEBI" id="CHEBI:18420"/>
        <label>2</label>
    </ligand>
</feature>
<protein>
    <recommendedName>
        <fullName evidence="2">Thiamine-monophosphate kinase</fullName>
        <shortName evidence="2">TMP kinase</shortName>
        <shortName evidence="2">Thiamine-phosphate kinase</shortName>
        <ecNumber evidence="2">2.7.4.16</ecNumber>
    </recommendedName>
</protein>
<comment type="miscellaneous">
    <text evidence="2">Reaction mechanism of ThiL seems to utilize a direct, inline transfer of the gamma-phosphate of ATP to TMP rather than a phosphorylated enzyme intermediate.</text>
</comment>
<keyword evidence="2" id="KW-0460">Magnesium</keyword>
<gene>
    <name evidence="2 5" type="primary">thiL</name>
    <name evidence="5" type="ORF">CA12_35130</name>
</gene>
<feature type="binding site" evidence="2">
    <location>
        <position position="191"/>
    </location>
    <ligand>
        <name>Mg(2+)</name>
        <dbReference type="ChEBI" id="CHEBI:18420"/>
        <label>3</label>
    </ligand>
</feature>
<feature type="binding site" evidence="2">
    <location>
        <position position="71"/>
    </location>
    <ligand>
        <name>Mg(2+)</name>
        <dbReference type="ChEBI" id="CHEBI:18420"/>
        <label>2</label>
    </ligand>
</feature>
<dbReference type="EMBL" id="CP036265">
    <property type="protein sequence ID" value="QDT17392.1"/>
    <property type="molecule type" value="Genomic_DNA"/>
</dbReference>
<evidence type="ECO:0000259" key="3">
    <source>
        <dbReference type="Pfam" id="PF00586"/>
    </source>
</evidence>
<dbReference type="GO" id="GO:0005524">
    <property type="term" value="F:ATP binding"/>
    <property type="evidence" value="ECO:0007669"/>
    <property type="project" value="UniProtKB-UniRule"/>
</dbReference>
<evidence type="ECO:0000256" key="1">
    <source>
        <dbReference type="ARBA" id="ARBA00022977"/>
    </source>
</evidence>
<feature type="binding site" evidence="2">
    <location>
        <position position="28"/>
    </location>
    <ligand>
        <name>Mg(2+)</name>
        <dbReference type="ChEBI" id="CHEBI:18420"/>
        <label>4</label>
    </ligand>
</feature>
<keyword evidence="6" id="KW-1185">Reference proteome</keyword>
<reference evidence="5 6" key="1">
    <citation type="submission" date="2019-02" db="EMBL/GenBank/DDBJ databases">
        <title>Deep-cultivation of Planctomycetes and their phenomic and genomic characterization uncovers novel biology.</title>
        <authorList>
            <person name="Wiegand S."/>
            <person name="Jogler M."/>
            <person name="Boedeker C."/>
            <person name="Pinto D."/>
            <person name="Vollmers J."/>
            <person name="Rivas-Marin E."/>
            <person name="Kohn T."/>
            <person name="Peeters S.H."/>
            <person name="Heuer A."/>
            <person name="Rast P."/>
            <person name="Oberbeckmann S."/>
            <person name="Bunk B."/>
            <person name="Jeske O."/>
            <person name="Meyerdierks A."/>
            <person name="Storesund J.E."/>
            <person name="Kallscheuer N."/>
            <person name="Luecker S."/>
            <person name="Lage O.M."/>
            <person name="Pohl T."/>
            <person name="Merkel B.J."/>
            <person name="Hornburger P."/>
            <person name="Mueller R.-W."/>
            <person name="Bruemmer F."/>
            <person name="Labrenz M."/>
            <person name="Spormann A.M."/>
            <person name="Op den Camp H."/>
            <person name="Overmann J."/>
            <person name="Amann R."/>
            <person name="Jetten M.S.M."/>
            <person name="Mascher T."/>
            <person name="Medema M.H."/>
            <person name="Devos D.P."/>
            <person name="Kaster A.-K."/>
            <person name="Ovreas L."/>
            <person name="Rohde M."/>
            <person name="Galperin M.Y."/>
            <person name="Jogler C."/>
        </authorList>
    </citation>
    <scope>NUCLEOTIDE SEQUENCE [LARGE SCALE GENOMIC DNA]</scope>
    <source>
        <strain evidence="5 6">CA12</strain>
    </source>
</reference>
<dbReference type="InterPro" id="IPR006283">
    <property type="entry name" value="ThiL-like"/>
</dbReference>
<keyword evidence="1 2" id="KW-0784">Thiamine biosynthesis</keyword>
<keyword evidence="2" id="KW-0479">Metal-binding</keyword>
<dbReference type="PANTHER" id="PTHR30270:SF0">
    <property type="entry name" value="THIAMINE-MONOPHOSPHATE KINASE"/>
    <property type="match status" value="1"/>
</dbReference>
<dbReference type="CDD" id="cd02194">
    <property type="entry name" value="ThiL"/>
    <property type="match status" value="1"/>
</dbReference>